<name>A0ABV8FNJ8_9ACTN</name>
<dbReference type="Gene3D" id="3.40.30.120">
    <property type="match status" value="1"/>
</dbReference>
<accession>A0ABV8FNJ8</accession>
<dbReference type="SUPFAM" id="SSF51905">
    <property type="entry name" value="FAD/NAD(P)-binding domain"/>
    <property type="match status" value="1"/>
</dbReference>
<keyword evidence="2" id="KW-0285">Flavoprotein</keyword>
<dbReference type="Gene3D" id="3.50.50.60">
    <property type="entry name" value="FAD/NAD(P)-binding domain"/>
    <property type="match status" value="1"/>
</dbReference>
<reference evidence="6" key="1">
    <citation type="journal article" date="2019" name="Int. J. Syst. Evol. Microbiol.">
        <title>The Global Catalogue of Microorganisms (GCM) 10K type strain sequencing project: providing services to taxonomists for standard genome sequencing and annotation.</title>
        <authorList>
            <consortium name="The Broad Institute Genomics Platform"/>
            <consortium name="The Broad Institute Genome Sequencing Center for Infectious Disease"/>
            <person name="Wu L."/>
            <person name="Ma J."/>
        </authorList>
    </citation>
    <scope>NUCLEOTIDE SEQUENCE [LARGE SCALE GENOMIC DNA]</scope>
    <source>
        <strain evidence="6">TBRC 1826</strain>
    </source>
</reference>
<comment type="cofactor">
    <cofactor evidence="1">
        <name>FAD</name>
        <dbReference type="ChEBI" id="CHEBI:57692"/>
    </cofactor>
</comment>
<evidence type="ECO:0000313" key="5">
    <source>
        <dbReference type="EMBL" id="MFC3997672.1"/>
    </source>
</evidence>
<gene>
    <name evidence="5" type="ORF">ACFOVU_17190</name>
</gene>
<dbReference type="PANTHER" id="PTHR43004">
    <property type="entry name" value="TRK SYSTEM POTASSIUM UPTAKE PROTEIN"/>
    <property type="match status" value="1"/>
</dbReference>
<proteinExistence type="predicted"/>
<dbReference type="PANTHER" id="PTHR43004:SF19">
    <property type="entry name" value="BINDING MONOOXYGENASE, PUTATIVE (JCVI)-RELATED"/>
    <property type="match status" value="1"/>
</dbReference>
<dbReference type="RefSeq" id="WP_378534801.1">
    <property type="nucleotide sequence ID" value="NZ_JBHSBH010000010.1"/>
</dbReference>
<evidence type="ECO:0000256" key="2">
    <source>
        <dbReference type="ARBA" id="ARBA00022630"/>
    </source>
</evidence>
<sequence>MREETTPVLIVGGGLAGLSASLFLSWHGVPSVLAERHTGTSTHPKAWGLYPRTMELLRTVGVESAVLAESAGFSGHVLNGRVESLAGREVSIGRIPAPEDVGHVSPVERVVSLSQDRIEPILLRRARELGADVRFGTELTELGEPGDDGVRAVLTDRATGRRSAVRARYVIAADGAHSRLRERLGIARRGRGTLRHQMSILFRADLRGVLGDRRFAICQVRNAQVEGVLGHDDSLRQGTLIVTYRPEDGQGPEDFTEERCTQLVRAAIGVPGQEVAIRSALPWEMAALVAERFRSGRVFLAGDAAHVLPPVGGYGANTGIQDVHNLAWKLAAVVGGVAGEALLDTYDTERRPVAEATMRQAGLRLAARAGFAGPEQKAALLGTLTVTFGYRYLSPAIAAEAGAEEEPPFTDPVALSAEPGTRAPHLRVERDGRAMSLLDLFGSRPVLLAGGKGGAWCDTARAAARSTGIPLDAYREDADFTATGRAWHTAYGVGPEGAVLVRPDGFVGWRSPGPPEAAAVPLATALELMMGRAGD</sequence>
<evidence type="ECO:0000256" key="3">
    <source>
        <dbReference type="ARBA" id="ARBA00022827"/>
    </source>
</evidence>
<dbReference type="PRINTS" id="PR00420">
    <property type="entry name" value="RNGMNOXGNASE"/>
</dbReference>
<evidence type="ECO:0000313" key="6">
    <source>
        <dbReference type="Proteomes" id="UP001595847"/>
    </source>
</evidence>
<dbReference type="InterPro" id="IPR050641">
    <property type="entry name" value="RIFMO-like"/>
</dbReference>
<keyword evidence="3" id="KW-0274">FAD</keyword>
<organism evidence="5 6">
    <name type="scientific">Nocardiopsis sediminis</name>
    <dbReference type="NCBI Taxonomy" id="1778267"/>
    <lineage>
        <taxon>Bacteria</taxon>
        <taxon>Bacillati</taxon>
        <taxon>Actinomycetota</taxon>
        <taxon>Actinomycetes</taxon>
        <taxon>Streptosporangiales</taxon>
        <taxon>Nocardiopsidaceae</taxon>
        <taxon>Nocardiopsis</taxon>
    </lineage>
</organism>
<dbReference type="Pfam" id="PF01494">
    <property type="entry name" value="FAD_binding_3"/>
    <property type="match status" value="1"/>
</dbReference>
<keyword evidence="6" id="KW-1185">Reference proteome</keyword>
<comment type="caution">
    <text evidence="5">The sequence shown here is derived from an EMBL/GenBank/DDBJ whole genome shotgun (WGS) entry which is preliminary data.</text>
</comment>
<keyword evidence="5" id="KW-0503">Monooxygenase</keyword>
<evidence type="ECO:0000256" key="1">
    <source>
        <dbReference type="ARBA" id="ARBA00001974"/>
    </source>
</evidence>
<dbReference type="InterPro" id="IPR036188">
    <property type="entry name" value="FAD/NAD-bd_sf"/>
</dbReference>
<dbReference type="EMBL" id="JBHSBH010000010">
    <property type="protein sequence ID" value="MFC3997672.1"/>
    <property type="molecule type" value="Genomic_DNA"/>
</dbReference>
<keyword evidence="5" id="KW-0560">Oxidoreductase</keyword>
<protein>
    <submittedName>
        <fullName evidence="5">FAD-dependent monooxygenase</fullName>
    </submittedName>
</protein>
<dbReference type="GO" id="GO:0004497">
    <property type="term" value="F:monooxygenase activity"/>
    <property type="evidence" value="ECO:0007669"/>
    <property type="project" value="UniProtKB-KW"/>
</dbReference>
<dbReference type="Pfam" id="PF21274">
    <property type="entry name" value="Rng_hyd_C"/>
    <property type="match status" value="1"/>
</dbReference>
<dbReference type="Gene3D" id="3.30.9.10">
    <property type="entry name" value="D-Amino Acid Oxidase, subunit A, domain 2"/>
    <property type="match status" value="1"/>
</dbReference>
<feature type="domain" description="FAD-binding" evidence="4">
    <location>
        <begin position="6"/>
        <end position="360"/>
    </location>
</feature>
<dbReference type="Proteomes" id="UP001595847">
    <property type="component" value="Unassembled WGS sequence"/>
</dbReference>
<dbReference type="InterPro" id="IPR002938">
    <property type="entry name" value="FAD-bd"/>
</dbReference>
<evidence type="ECO:0000259" key="4">
    <source>
        <dbReference type="Pfam" id="PF01494"/>
    </source>
</evidence>